<organism evidence="1 2">
    <name type="scientific">Aristolochia fimbriata</name>
    <name type="common">White veined hardy Dutchman's pipe vine</name>
    <dbReference type="NCBI Taxonomy" id="158543"/>
    <lineage>
        <taxon>Eukaryota</taxon>
        <taxon>Viridiplantae</taxon>
        <taxon>Streptophyta</taxon>
        <taxon>Embryophyta</taxon>
        <taxon>Tracheophyta</taxon>
        <taxon>Spermatophyta</taxon>
        <taxon>Magnoliopsida</taxon>
        <taxon>Magnoliidae</taxon>
        <taxon>Piperales</taxon>
        <taxon>Aristolochiaceae</taxon>
        <taxon>Aristolochia</taxon>
    </lineage>
</organism>
<evidence type="ECO:0000313" key="2">
    <source>
        <dbReference type="Proteomes" id="UP000825729"/>
    </source>
</evidence>
<sequence>MWKKMKEYREKKVRKAFLTDVPGAAKQSPFHHCDSITRAYFADQTYLSADSALCRIVLVRDPQVLLPAAVSVNKQGKGCNNSACLIRNGSQSLRVRPYSSREQGPLALSSRERRKLLVLQNFIATLKPENVLPCLQNAEMSEKRLINCCLSSFHSTLRAY</sequence>
<evidence type="ECO:0000313" key="1">
    <source>
        <dbReference type="EMBL" id="KAG9455825.1"/>
    </source>
</evidence>
<reference evidence="1 2" key="1">
    <citation type="submission" date="2021-07" db="EMBL/GenBank/DDBJ databases">
        <title>The Aristolochia fimbriata genome: insights into angiosperm evolution, floral development and chemical biosynthesis.</title>
        <authorList>
            <person name="Jiao Y."/>
        </authorList>
    </citation>
    <scope>NUCLEOTIDE SEQUENCE [LARGE SCALE GENOMIC DNA]</scope>
    <source>
        <strain evidence="1">IBCAS-2021</strain>
        <tissue evidence="1">Leaf</tissue>
    </source>
</reference>
<dbReference type="AlphaFoldDB" id="A0AAV7F3T3"/>
<protein>
    <recommendedName>
        <fullName evidence="3">Sulfotransferase</fullName>
    </recommendedName>
</protein>
<proteinExistence type="predicted"/>
<gene>
    <name evidence="1" type="ORF">H6P81_000333</name>
</gene>
<accession>A0AAV7F3T3</accession>
<keyword evidence="2" id="KW-1185">Reference proteome</keyword>
<comment type="caution">
    <text evidence="1">The sequence shown here is derived from an EMBL/GenBank/DDBJ whole genome shotgun (WGS) entry which is preliminary data.</text>
</comment>
<dbReference type="Proteomes" id="UP000825729">
    <property type="component" value="Unassembled WGS sequence"/>
</dbReference>
<evidence type="ECO:0008006" key="3">
    <source>
        <dbReference type="Google" id="ProtNLM"/>
    </source>
</evidence>
<dbReference type="EMBL" id="JAINDJ010000002">
    <property type="protein sequence ID" value="KAG9455825.1"/>
    <property type="molecule type" value="Genomic_DNA"/>
</dbReference>
<name>A0AAV7F3T3_ARIFI</name>